<comment type="caution">
    <text evidence="1">The sequence shown here is derived from an EMBL/GenBank/DDBJ whole genome shotgun (WGS) entry which is preliminary data.</text>
</comment>
<dbReference type="EMBL" id="MU793869">
    <property type="protein sequence ID" value="KAJ3780180.1"/>
    <property type="molecule type" value="Genomic_DNA"/>
</dbReference>
<keyword evidence="2" id="KW-1185">Reference proteome</keyword>
<dbReference type="Proteomes" id="UP001163798">
    <property type="component" value="Unassembled WGS sequence"/>
</dbReference>
<evidence type="ECO:0000313" key="2">
    <source>
        <dbReference type="Proteomes" id="UP001163798"/>
    </source>
</evidence>
<name>A0AA38KKX5_9AGAR</name>
<accession>A0AA38KKX5</accession>
<dbReference type="AlphaFoldDB" id="A0AA38KKX5"/>
<protein>
    <submittedName>
        <fullName evidence="1">Uncharacterized protein</fullName>
    </submittedName>
</protein>
<feature type="non-terminal residue" evidence="1">
    <location>
        <position position="1"/>
    </location>
</feature>
<evidence type="ECO:0000313" key="1">
    <source>
        <dbReference type="EMBL" id="KAJ3780180.1"/>
    </source>
</evidence>
<feature type="non-terminal residue" evidence="1">
    <location>
        <position position="60"/>
    </location>
</feature>
<organism evidence="1 2">
    <name type="scientific">Lentinula aff. detonsa</name>
    <dbReference type="NCBI Taxonomy" id="2804958"/>
    <lineage>
        <taxon>Eukaryota</taxon>
        <taxon>Fungi</taxon>
        <taxon>Dikarya</taxon>
        <taxon>Basidiomycota</taxon>
        <taxon>Agaricomycotina</taxon>
        <taxon>Agaricomycetes</taxon>
        <taxon>Agaricomycetidae</taxon>
        <taxon>Agaricales</taxon>
        <taxon>Marasmiineae</taxon>
        <taxon>Omphalotaceae</taxon>
        <taxon>Lentinula</taxon>
    </lineage>
</organism>
<sequence>RGWSTRCCSDLEGASMTPAEKPLSSFPVDEARIFISTSYPKELTTRWALKLRGFDTLFEF</sequence>
<reference evidence="1" key="1">
    <citation type="submission" date="2022-08" db="EMBL/GenBank/DDBJ databases">
        <authorList>
            <consortium name="DOE Joint Genome Institute"/>
            <person name="Min B."/>
            <person name="Riley R."/>
            <person name="Sierra-Patev S."/>
            <person name="Naranjo-Ortiz M."/>
            <person name="Looney B."/>
            <person name="Konkel Z."/>
            <person name="Slot J.C."/>
            <person name="Sakamoto Y."/>
            <person name="Steenwyk J.L."/>
            <person name="Rokas A."/>
            <person name="Carro J."/>
            <person name="Camarero S."/>
            <person name="Ferreira P."/>
            <person name="Molpeceres G."/>
            <person name="Ruiz-Duenas F.J."/>
            <person name="Serrano A."/>
            <person name="Henrissat B."/>
            <person name="Drula E."/>
            <person name="Hughes K.W."/>
            <person name="Mata J.L."/>
            <person name="Ishikawa N.K."/>
            <person name="Vargas-Isla R."/>
            <person name="Ushijima S."/>
            <person name="Smith C.A."/>
            <person name="Ahrendt S."/>
            <person name="Andreopoulos W."/>
            <person name="He G."/>
            <person name="Labutti K."/>
            <person name="Lipzen A."/>
            <person name="Ng V."/>
            <person name="Sandor L."/>
            <person name="Barry K."/>
            <person name="Martinez A.T."/>
            <person name="Xiao Y."/>
            <person name="Gibbons J.G."/>
            <person name="Terashima K."/>
            <person name="Hibbett D.S."/>
            <person name="Grigoriev I.V."/>
        </authorList>
    </citation>
    <scope>NUCLEOTIDE SEQUENCE</scope>
    <source>
        <strain evidence="1">TFB10291</strain>
    </source>
</reference>
<proteinExistence type="predicted"/>
<gene>
    <name evidence="1" type="ORF">GGU10DRAFT_233957</name>
</gene>